<accession>A0A481TAN2</accession>
<evidence type="ECO:0000256" key="1">
    <source>
        <dbReference type="SAM" id="MobiDB-lite"/>
    </source>
</evidence>
<feature type="region of interest" description="Disordered" evidence="1">
    <location>
        <begin position="1"/>
        <end position="35"/>
    </location>
</feature>
<dbReference type="EMBL" id="MH790583">
    <property type="protein sequence ID" value="QBH78454.1"/>
    <property type="molecule type" value="Genomic_DNA"/>
</dbReference>
<evidence type="ECO:0000313" key="2">
    <source>
        <dbReference type="EMBL" id="QBH78454.1"/>
    </source>
</evidence>
<organismHost>
    <name type="scientific">Homo sapiens</name>
    <name type="common">Human</name>
    <dbReference type="NCBI Taxonomy" id="9606"/>
</organismHost>
<protein>
    <submittedName>
        <fullName evidence="2">Uncharacterized protein</fullName>
    </submittedName>
</protein>
<reference evidence="2" key="1">
    <citation type="submission" date="2018-08" db="EMBL/GenBank/DDBJ databases">
        <title>HSV2 whole genome sequences from clinical isolates.</title>
        <authorList>
            <person name="Roychoudhury P."/>
            <person name="Greninger A.L."/>
            <person name="Jerome K.R."/>
            <person name="Johnston C."/>
            <person name="Wald A."/>
            <person name="Xie H."/>
        </authorList>
    </citation>
    <scope>NUCLEOTIDE SEQUENCE</scope>
    <source>
        <strain evidence="2">2003-24998</strain>
    </source>
</reference>
<name>A0A481TAN2_HHV2</name>
<organism evidence="2">
    <name type="scientific">Human herpesvirus 2</name>
    <name type="common">HHV-2</name>
    <name type="synonym">Human herpes simplex virus 2</name>
    <dbReference type="NCBI Taxonomy" id="10310"/>
    <lineage>
        <taxon>Viruses</taxon>
        <taxon>Duplodnaviria</taxon>
        <taxon>Heunggongvirae</taxon>
        <taxon>Peploviricota</taxon>
        <taxon>Herviviricetes</taxon>
        <taxon>Herpesvirales</taxon>
        <taxon>Orthoherpesviridae</taxon>
        <taxon>Alphaherpesvirinae</taxon>
        <taxon>Simplexvirus</taxon>
        <taxon>Simplexvirus humanalpha2</taxon>
    </lineage>
</organism>
<sequence>MGWQDPDVFRGSCHPNKRAARNPHQQALGSKSDAW</sequence>
<proteinExistence type="predicted"/>